<keyword evidence="6 9" id="KW-0811">Translocation</keyword>
<comment type="subcellular location">
    <subcellularLocation>
        <location evidence="1 9">Nucleus</location>
        <location evidence="1 9">Nuclear pore complex</location>
    </subcellularLocation>
</comment>
<gene>
    <name evidence="10" type="ORF">VNI00_000556</name>
</gene>
<comment type="caution">
    <text evidence="10">The sequence shown here is derived from an EMBL/GenBank/DDBJ whole genome shotgun (WGS) entry which is preliminary data.</text>
</comment>
<evidence type="ECO:0000256" key="2">
    <source>
        <dbReference type="ARBA" id="ARBA00005573"/>
    </source>
</evidence>
<organism evidence="10 11">
    <name type="scientific">Paramarasmius palmivorus</name>
    <dbReference type="NCBI Taxonomy" id="297713"/>
    <lineage>
        <taxon>Eukaryota</taxon>
        <taxon>Fungi</taxon>
        <taxon>Dikarya</taxon>
        <taxon>Basidiomycota</taxon>
        <taxon>Agaricomycotina</taxon>
        <taxon>Agaricomycetes</taxon>
        <taxon>Agaricomycetidae</taxon>
        <taxon>Agaricales</taxon>
        <taxon>Marasmiineae</taxon>
        <taxon>Marasmiaceae</taxon>
        <taxon>Paramarasmius</taxon>
    </lineage>
</organism>
<keyword evidence="3 9" id="KW-0813">Transport</keyword>
<evidence type="ECO:0000256" key="8">
    <source>
        <dbReference type="ARBA" id="ARBA00023242"/>
    </source>
</evidence>
<keyword evidence="9" id="KW-0472">Membrane</keyword>
<dbReference type="GO" id="GO:0006606">
    <property type="term" value="P:protein import into nucleus"/>
    <property type="evidence" value="ECO:0007669"/>
    <property type="project" value="TreeGrafter"/>
</dbReference>
<dbReference type="EMBL" id="JAYKXP010000002">
    <property type="protein sequence ID" value="KAK7060823.1"/>
    <property type="molecule type" value="Genomic_DNA"/>
</dbReference>
<sequence length="698" mass="79360">MAMSPHDNSLAVFMTPVNPTADSRMKATSNDEPVYFASYDAPPASERRAFIIDTRVVFSCIQEYIVKEAKTKETSWLQGSETQEALRKFSFDYLRHLEYYWVHASQPMERPDGPLQFSSSHYRSLFSCFTLFVLLYMPQFGYEKAPVGEELMEWLNIHFIEPSTEEGDHLSSLDSPWEDESFWPYLTRTILRGLSKASLFFLKTLSKHPSEDLRDLVQTLVPLVESQPRLQNFLAERDFANASRRWKDKVKALRVDMDRVPENLRFDETENWWDSLSDIVGILEGRGEHIQRVCAELGADWKEVCCAWGVFVDTRLRREELPDVVGEVIDEMPPDPTNVEDMIHSALFSGQPEQALKYASQLDPWLAAHMADIMVLLDLLDSEISSESELSKRDEYLLSYAEYIHADPTLWRETVSYMYSCGDIGKERGDAVLMHIPLRQRISQPADNLSETIKEINAICFEHQREYVRRAVCRIAGQTLARQRDYGLAVTYYISAEDWSGLGRVIDRVLGEYIENGPVSFASHAAKFVHSLQELPSRTNTEGIFAHRLAFAVRYAQIHRLLAEQDLHGAASDITTLLRDEIAPKSWWAVLLCDTVDLLNHGSRPLSRSSRRSPNSLSGSASFFSQGDIVVILGKLEEISIRTAQGAGGDYLSVLVKTIRGSSEKDALDRLKVVRLALAKYFARCSIAGSDKSAIWNH</sequence>
<comment type="subunit">
    <text evidence="9">Component of the nuclear pore complex (NPC).</text>
</comment>
<evidence type="ECO:0000256" key="4">
    <source>
        <dbReference type="ARBA" id="ARBA00022816"/>
    </source>
</evidence>
<dbReference type="GO" id="GO:0006406">
    <property type="term" value="P:mRNA export from nucleus"/>
    <property type="evidence" value="ECO:0007669"/>
    <property type="project" value="TreeGrafter"/>
</dbReference>
<protein>
    <recommendedName>
        <fullName evidence="9">Nuclear pore complex protein Nup85</fullName>
    </recommendedName>
</protein>
<evidence type="ECO:0000256" key="7">
    <source>
        <dbReference type="ARBA" id="ARBA00023132"/>
    </source>
</evidence>
<keyword evidence="7 9" id="KW-0906">Nuclear pore complex</keyword>
<accession>A0AAW0EBI8</accession>
<evidence type="ECO:0000313" key="10">
    <source>
        <dbReference type="EMBL" id="KAK7060823.1"/>
    </source>
</evidence>
<comment type="function">
    <text evidence="9">Functions as a component of the nuclear pore complex (NPC).</text>
</comment>
<dbReference type="PANTHER" id="PTHR13373:SF21">
    <property type="entry name" value="NUCLEAR PORE COMPLEX PROTEIN NUP85"/>
    <property type="match status" value="1"/>
</dbReference>
<keyword evidence="11" id="KW-1185">Reference proteome</keyword>
<evidence type="ECO:0000256" key="9">
    <source>
        <dbReference type="RuleBase" id="RU365073"/>
    </source>
</evidence>
<evidence type="ECO:0000256" key="5">
    <source>
        <dbReference type="ARBA" id="ARBA00022927"/>
    </source>
</evidence>
<dbReference type="PANTHER" id="PTHR13373">
    <property type="entry name" value="FROUNT PROTEIN-RELATED"/>
    <property type="match status" value="1"/>
</dbReference>
<keyword evidence="8 9" id="KW-0539">Nucleus</keyword>
<name>A0AAW0EBI8_9AGAR</name>
<evidence type="ECO:0000313" key="11">
    <source>
        <dbReference type="Proteomes" id="UP001383192"/>
    </source>
</evidence>
<evidence type="ECO:0000256" key="1">
    <source>
        <dbReference type="ARBA" id="ARBA00004567"/>
    </source>
</evidence>
<dbReference type="AlphaFoldDB" id="A0AAW0EBI8"/>
<evidence type="ECO:0000256" key="6">
    <source>
        <dbReference type="ARBA" id="ARBA00023010"/>
    </source>
</evidence>
<dbReference type="GO" id="GO:0017056">
    <property type="term" value="F:structural constituent of nuclear pore"/>
    <property type="evidence" value="ECO:0007669"/>
    <property type="project" value="TreeGrafter"/>
</dbReference>
<dbReference type="InterPro" id="IPR011502">
    <property type="entry name" value="Nucleoporin_Nup85"/>
</dbReference>
<dbReference type="GO" id="GO:0045893">
    <property type="term" value="P:positive regulation of DNA-templated transcription"/>
    <property type="evidence" value="ECO:0007669"/>
    <property type="project" value="TreeGrafter"/>
</dbReference>
<comment type="similarity">
    <text evidence="2 9">Belongs to the nucleoporin Nup85 family.</text>
</comment>
<dbReference type="Pfam" id="PF07575">
    <property type="entry name" value="Nucleopor_Nup85"/>
    <property type="match status" value="1"/>
</dbReference>
<keyword evidence="5 9" id="KW-0653">Protein transport</keyword>
<dbReference type="GO" id="GO:0031080">
    <property type="term" value="C:nuclear pore outer ring"/>
    <property type="evidence" value="ECO:0007669"/>
    <property type="project" value="TreeGrafter"/>
</dbReference>
<reference evidence="10 11" key="1">
    <citation type="submission" date="2024-01" db="EMBL/GenBank/DDBJ databases">
        <title>A draft genome for a cacao thread blight-causing isolate of Paramarasmius palmivorus.</title>
        <authorList>
            <person name="Baruah I.K."/>
            <person name="Bukari Y."/>
            <person name="Amoako-Attah I."/>
            <person name="Meinhardt L.W."/>
            <person name="Bailey B.A."/>
            <person name="Cohen S.P."/>
        </authorList>
    </citation>
    <scope>NUCLEOTIDE SEQUENCE [LARGE SCALE GENOMIC DNA]</scope>
    <source>
        <strain evidence="10 11">GH-12</strain>
    </source>
</reference>
<evidence type="ECO:0000256" key="3">
    <source>
        <dbReference type="ARBA" id="ARBA00022448"/>
    </source>
</evidence>
<dbReference type="GO" id="GO:0031965">
    <property type="term" value="C:nuclear membrane"/>
    <property type="evidence" value="ECO:0007669"/>
    <property type="project" value="UniProtKB-UniRule"/>
</dbReference>
<dbReference type="Proteomes" id="UP001383192">
    <property type="component" value="Unassembled WGS sequence"/>
</dbReference>
<keyword evidence="4 9" id="KW-0509">mRNA transport</keyword>
<proteinExistence type="inferred from homology"/>